<dbReference type="PANTHER" id="PTHR11731">
    <property type="entry name" value="PROTEASE FAMILY S9B,C DIPEPTIDYL-PEPTIDASE IV-RELATED"/>
    <property type="match status" value="1"/>
</dbReference>
<name>A0ABN7BCS2_9HEMI</name>
<evidence type="ECO:0000256" key="1">
    <source>
        <dbReference type="ARBA" id="ARBA00010036"/>
    </source>
</evidence>
<protein>
    <submittedName>
        <fullName evidence="8">X-Pro dipeptidyl-peptidase (S15 family)</fullName>
    </submittedName>
</protein>
<evidence type="ECO:0000256" key="2">
    <source>
        <dbReference type="ARBA" id="ARBA00022670"/>
    </source>
</evidence>
<dbReference type="Pfam" id="PF00326">
    <property type="entry name" value="Peptidase_S9"/>
    <property type="match status" value="1"/>
</dbReference>
<keyword evidence="4" id="KW-0720">Serine protease</keyword>
<organism evidence="8 9">
    <name type="scientific">Nesidiocoris tenuis</name>
    <dbReference type="NCBI Taxonomy" id="355587"/>
    <lineage>
        <taxon>Eukaryota</taxon>
        <taxon>Metazoa</taxon>
        <taxon>Ecdysozoa</taxon>
        <taxon>Arthropoda</taxon>
        <taxon>Hexapoda</taxon>
        <taxon>Insecta</taxon>
        <taxon>Pterygota</taxon>
        <taxon>Neoptera</taxon>
        <taxon>Paraneoptera</taxon>
        <taxon>Hemiptera</taxon>
        <taxon>Heteroptera</taxon>
        <taxon>Panheteroptera</taxon>
        <taxon>Cimicomorpha</taxon>
        <taxon>Miridae</taxon>
        <taxon>Dicyphina</taxon>
        <taxon>Nesidiocoris</taxon>
    </lineage>
</organism>
<dbReference type="InterPro" id="IPR050278">
    <property type="entry name" value="Serine_Prot_S9B/DPPIV"/>
</dbReference>
<keyword evidence="9" id="KW-1185">Reference proteome</keyword>
<dbReference type="Proteomes" id="UP001307889">
    <property type="component" value="Chromosome 13"/>
</dbReference>
<evidence type="ECO:0000256" key="3">
    <source>
        <dbReference type="ARBA" id="ARBA00022801"/>
    </source>
</evidence>
<dbReference type="InterPro" id="IPR002469">
    <property type="entry name" value="Peptidase_S9B_N"/>
</dbReference>
<sequence length="881" mass="99054">MYLVQQLPLNLLGDAMGREWIVRNVASSLFDSLTKGFIRSCWTCEMEDGSEEGSNGTSSTFSSSSARGKTWSELKESLCEIRRQLSAISAVVPSAVTFRTLPDGTTRIFFLGTLANGWETTLHYAEIPSEDTRTLGKLQWQQLLEFSFKSDPPAIGSSREELLLLERKRLTTLGITSYELDPPSGKIVFPAGGSLYQCVDSPLRNGTLFPSELRTGTVGAKLTPEICPSNPDLVAYVSNCDIWLSHEASGTSERLTYAHRGTRNLADDPLSCGTPSYVIQEEFSRYEGFWWQPESKDGIYRLLYEEVDDSEVKVYTFPSSTSLLSSEVEQYRFPRAGSPNSKSNLKMMELHVKDNELQRTRALEILHPLSHMFPWMEYVVRAGWTPDSDHIWVQLLDRKQQRLELVLISLENFVEPPPNVFRFNDRQDERLSPPVYVIGRQTSDVWINVSDSLHIFPGADSGKISYIWSTEETGFRHLHLVTAQLGSPHSNGVHENTDVRWRQVSSVPLTSGDWPVVDEGLWVDSLHSLVYFIGLKESPLERHLYVVSLEAPEQVRLLTHTGSSYTVDINSECNIAVATYSSVNSPPACMVFRISHTDSTVEGVTLTPIGHLVEPQAVPEQPIGFPEIYSHEISSGDVVYAMVFRPHGAVPSVKYPTVLNVYGGPEVQIVTNTFKDMRYLRMHLLASQGYCVVSIDSRGSYNRGVQFESHIKHRMGTVELDDQIEMLVWLSNEIGLIDMSRVAIFGWSYGGYLSLMGIAQYPDVFKVAVAGAPVTNWALYDTGYTERYMDLPNANPQGYKAGSILNYVNQFPNEEGRLLIVHGLVDDNVHFTHTSSLITQLVRKGKPYQLQVYPCERHSLRSLDASKHYETTLLNFLAKHL</sequence>
<evidence type="ECO:0000259" key="7">
    <source>
        <dbReference type="Pfam" id="PF19520"/>
    </source>
</evidence>
<proteinExistence type="inferred from homology"/>
<dbReference type="InterPro" id="IPR001375">
    <property type="entry name" value="Peptidase_S9_cat"/>
</dbReference>
<dbReference type="Pfam" id="PF00930">
    <property type="entry name" value="DPPIV_N"/>
    <property type="match status" value="1"/>
</dbReference>
<dbReference type="InterPro" id="IPR029058">
    <property type="entry name" value="AB_hydrolase_fold"/>
</dbReference>
<reference evidence="8 9" key="1">
    <citation type="submission" date="2023-09" db="EMBL/GenBank/DDBJ databases">
        <title>Nesidiocoris tenuis whole genome shotgun sequence.</title>
        <authorList>
            <person name="Shibata T."/>
            <person name="Shimoda M."/>
            <person name="Kobayashi T."/>
            <person name="Uehara T."/>
        </authorList>
    </citation>
    <scope>NUCLEOTIDE SEQUENCE [LARGE SCALE GENOMIC DNA]</scope>
    <source>
        <strain evidence="8 9">Japan</strain>
    </source>
</reference>
<dbReference type="Gene3D" id="3.40.50.1820">
    <property type="entry name" value="alpha/beta hydrolase"/>
    <property type="match status" value="1"/>
</dbReference>
<gene>
    <name evidence="8" type="ORF">NTJ_14997</name>
</gene>
<keyword evidence="2" id="KW-0645">Protease</keyword>
<comment type="similarity">
    <text evidence="1">Belongs to the peptidase S9B family. DPPIV subfamily.</text>
</comment>
<evidence type="ECO:0000313" key="9">
    <source>
        <dbReference type="Proteomes" id="UP001307889"/>
    </source>
</evidence>
<dbReference type="PANTHER" id="PTHR11731:SF193">
    <property type="entry name" value="DIPEPTIDYL PEPTIDASE 9"/>
    <property type="match status" value="1"/>
</dbReference>
<feature type="domain" description="Dipeptidylpeptidase IV N-terminal" evidence="6">
    <location>
        <begin position="220"/>
        <end position="587"/>
    </location>
</feature>
<dbReference type="Gene3D" id="2.140.10.30">
    <property type="entry name" value="Dipeptidylpeptidase IV, N-terminal domain"/>
    <property type="match status" value="1"/>
</dbReference>
<feature type="domain" description="Peptidase S9 prolyl oligopeptidase catalytic" evidence="5">
    <location>
        <begin position="680"/>
        <end position="881"/>
    </location>
</feature>
<evidence type="ECO:0000256" key="4">
    <source>
        <dbReference type="ARBA" id="ARBA00022825"/>
    </source>
</evidence>
<feature type="domain" description="Dipeptidyl peptidase 8 /9 ,N-terminal" evidence="7">
    <location>
        <begin position="65"/>
        <end position="170"/>
    </location>
</feature>
<dbReference type="SUPFAM" id="SSF53474">
    <property type="entry name" value="alpha/beta-Hydrolases"/>
    <property type="match status" value="1"/>
</dbReference>
<dbReference type="Pfam" id="PF19520">
    <property type="entry name" value="Dpp_8_9_N"/>
    <property type="match status" value="1"/>
</dbReference>
<evidence type="ECO:0000313" key="8">
    <source>
        <dbReference type="EMBL" id="BET02179.1"/>
    </source>
</evidence>
<evidence type="ECO:0000259" key="6">
    <source>
        <dbReference type="Pfam" id="PF00930"/>
    </source>
</evidence>
<accession>A0ABN7BCS2</accession>
<evidence type="ECO:0000259" key="5">
    <source>
        <dbReference type="Pfam" id="PF00326"/>
    </source>
</evidence>
<dbReference type="InterPro" id="IPR045785">
    <property type="entry name" value="Dpp_8/9_N"/>
</dbReference>
<dbReference type="EMBL" id="AP028921">
    <property type="protein sequence ID" value="BET02179.1"/>
    <property type="molecule type" value="Genomic_DNA"/>
</dbReference>
<dbReference type="SUPFAM" id="SSF82171">
    <property type="entry name" value="DPP6 N-terminal domain-like"/>
    <property type="match status" value="1"/>
</dbReference>
<keyword evidence="3" id="KW-0378">Hydrolase</keyword>